<feature type="domain" description="Class III cytochrome C" evidence="6">
    <location>
        <begin position="270"/>
        <end position="372"/>
    </location>
</feature>
<keyword evidence="4" id="KW-0249">Electron transport</keyword>
<dbReference type="Gene3D" id="3.90.10.10">
    <property type="entry name" value="Cytochrome C3"/>
    <property type="match status" value="4"/>
</dbReference>
<sequence>MNNGKHLLCLTCILAVSIVFIYSTRIYGSGRVSKASSCTKADVIQINTITAFGNIEKPTVEFLHDAHTKALAKKNKDCTVCHLTENGRIFPKFMRIKETGRVEVMNVYHKGCISCHGKMKVAGEKAGPVECDGCHRENAICSSSAQPMGFDKSLHFRHSKAEEKKCELCHHEYDEKSKKLFYAKGKEGTCRYCHKAETKGSIMPMRLASHIACINCHIQNISKNISTGPVGCFGCHARAAQQKIKKISPVPRMDMKQPDITLIKTSQKSFETETENKKMNYVPFDHKAHENYNDTCRVCHHDTLKPCNECHSLTGKKEGKEINLYDAMHRVNAGESCTGCHGRKLKQKNCSGCHALISKTCEKENGSCLKCHMMTVAGKKKILSPDDEKLLAAAMLKSRNTATVTYNENDVPEKVIIKNLSDKYEEVVFPHRRIVNALVNNIKDNKLAQYFHSKDGTICQSCHHNSPISKKPPNCGNCHGKVFDQKNPLRPGLKGAYHLQCLGCHKEMGIKKPAGCTDCHKKIGLKLKR</sequence>
<dbReference type="GO" id="GO:0020037">
    <property type="term" value="F:heme binding"/>
    <property type="evidence" value="ECO:0007669"/>
    <property type="project" value="InterPro"/>
</dbReference>
<evidence type="ECO:0000256" key="2">
    <source>
        <dbReference type="ARBA" id="ARBA00022617"/>
    </source>
</evidence>
<dbReference type="PANTHER" id="PTHR39425">
    <property type="entry name" value="LIPOPROTEIN CYTOCHROME C"/>
    <property type="match status" value="1"/>
</dbReference>
<proteinExistence type="predicted"/>
<dbReference type="CDD" id="cd08168">
    <property type="entry name" value="Cytochrom_C3"/>
    <property type="match status" value="4"/>
</dbReference>
<name>E1YDG0_9BACT</name>
<dbReference type="InterPro" id="IPR036280">
    <property type="entry name" value="Multihaem_cyt_sf"/>
</dbReference>
<keyword evidence="3" id="KW-0479">Metal-binding</keyword>
<gene>
    <name evidence="7" type="ORF">N47_G39280</name>
</gene>
<keyword evidence="1" id="KW-0813">Transport</keyword>
<dbReference type="InterPro" id="IPR020942">
    <property type="entry name" value="Cyt_c_III_dom"/>
</dbReference>
<feature type="domain" description="Class III cytochrome C" evidence="6">
    <location>
        <begin position="55"/>
        <end position="135"/>
    </location>
</feature>
<evidence type="ECO:0000256" key="5">
    <source>
        <dbReference type="ARBA" id="ARBA00023004"/>
    </source>
</evidence>
<dbReference type="EMBL" id="FR695868">
    <property type="protein sequence ID" value="CBX28604.1"/>
    <property type="molecule type" value="Genomic_DNA"/>
</dbReference>
<evidence type="ECO:0000313" key="7">
    <source>
        <dbReference type="EMBL" id="CBX28604.1"/>
    </source>
</evidence>
<dbReference type="NCBIfam" id="NF045713">
    <property type="entry name" value="CxxCH_16_HmcA"/>
    <property type="match status" value="1"/>
</dbReference>
<feature type="domain" description="Class III cytochrome C" evidence="6">
    <location>
        <begin position="146"/>
        <end position="236"/>
    </location>
</feature>
<evidence type="ECO:0000259" key="6">
    <source>
        <dbReference type="Pfam" id="PF02085"/>
    </source>
</evidence>
<dbReference type="AlphaFoldDB" id="E1YDG0"/>
<evidence type="ECO:0000256" key="3">
    <source>
        <dbReference type="ARBA" id="ARBA00022723"/>
    </source>
</evidence>
<dbReference type="Pfam" id="PF02085">
    <property type="entry name" value="Cytochrom_CIII"/>
    <property type="match status" value="4"/>
</dbReference>
<protein>
    <submittedName>
        <fullName evidence="7">High-molecular-weight cytochrome c</fullName>
    </submittedName>
</protein>
<organism evidence="7">
    <name type="scientific">uncultured Desulfobacterium sp</name>
    <dbReference type="NCBI Taxonomy" id="201089"/>
    <lineage>
        <taxon>Bacteria</taxon>
        <taxon>Pseudomonadati</taxon>
        <taxon>Thermodesulfobacteriota</taxon>
        <taxon>Desulfobacteria</taxon>
        <taxon>Desulfobacterales</taxon>
        <taxon>Desulfobacteriaceae</taxon>
        <taxon>Desulfobacterium</taxon>
        <taxon>environmental samples</taxon>
    </lineage>
</organism>
<evidence type="ECO:0000256" key="1">
    <source>
        <dbReference type="ARBA" id="ARBA00022448"/>
    </source>
</evidence>
<dbReference type="SUPFAM" id="SSF48695">
    <property type="entry name" value="Multiheme cytochromes"/>
    <property type="match status" value="1"/>
</dbReference>
<dbReference type="GO" id="GO:0046872">
    <property type="term" value="F:metal ion binding"/>
    <property type="evidence" value="ECO:0007669"/>
    <property type="project" value="UniProtKB-KW"/>
</dbReference>
<evidence type="ECO:0000256" key="4">
    <source>
        <dbReference type="ARBA" id="ARBA00022982"/>
    </source>
</evidence>
<reference evidence="7" key="1">
    <citation type="journal article" date="2011" name="Environ. Microbiol.">
        <title>Genomic insights into the metabolic potential of the polycyclic aromatic hydrocarbon degrading sulfate-reducing Deltaproteobacterium N47.</title>
        <authorList>
            <person name="Bergmann F."/>
            <person name="Selesi D."/>
            <person name="Weinmaier T."/>
            <person name="Tischler P."/>
            <person name="Rattei T."/>
            <person name="Meckenstock R.U."/>
        </authorList>
    </citation>
    <scope>NUCLEOTIDE SEQUENCE</scope>
</reference>
<dbReference type="GO" id="GO:0009055">
    <property type="term" value="F:electron transfer activity"/>
    <property type="evidence" value="ECO:0007669"/>
    <property type="project" value="InterPro"/>
</dbReference>
<feature type="domain" description="Class III cytochrome C" evidence="6">
    <location>
        <begin position="446"/>
        <end position="520"/>
    </location>
</feature>
<dbReference type="PANTHER" id="PTHR39425:SF1">
    <property type="entry name" value="CYTOCHROME C7-LIKE DOMAIN-CONTAINING PROTEIN"/>
    <property type="match status" value="1"/>
</dbReference>
<accession>E1YDG0</accession>
<keyword evidence="2" id="KW-0349">Heme</keyword>
<dbReference type="InterPro" id="IPR054813">
    <property type="entry name" value="HmcA"/>
</dbReference>
<keyword evidence="5" id="KW-0408">Iron</keyword>